<reference evidence="1 2" key="1">
    <citation type="submission" date="2020-08" db="EMBL/GenBank/DDBJ databases">
        <title>Genomic Encyclopedia of Type Strains, Phase IV (KMG-IV): sequencing the most valuable type-strain genomes for metagenomic binning, comparative biology and taxonomic classification.</title>
        <authorList>
            <person name="Goeker M."/>
        </authorList>
    </citation>
    <scope>NUCLEOTIDE SEQUENCE [LARGE SCALE GENOMIC DNA]</scope>
    <source>
        <strain evidence="1 2">DSM 103737</strain>
    </source>
</reference>
<protein>
    <submittedName>
        <fullName evidence="1">Uncharacterized protein</fullName>
    </submittedName>
</protein>
<gene>
    <name evidence="1" type="ORF">GGR16_002383</name>
</gene>
<dbReference type="RefSeq" id="WP_183316711.1">
    <property type="nucleotide sequence ID" value="NZ_JACIEN010000002.1"/>
</dbReference>
<comment type="caution">
    <text evidence="1">The sequence shown here is derived from an EMBL/GenBank/DDBJ whole genome shotgun (WGS) entry which is preliminary data.</text>
</comment>
<evidence type="ECO:0000313" key="2">
    <source>
        <dbReference type="Proteomes" id="UP000577362"/>
    </source>
</evidence>
<sequence>MQNTLTASTSEEMVKTILQLESDRGPAVAHEFAEGCLYGALGYLVVRLGSRSAYDIIQAAADAVVSRHIEEHGEHQHER</sequence>
<organism evidence="1 2">
    <name type="scientific">Chelatococcus caeni</name>
    <dbReference type="NCBI Taxonomy" id="1348468"/>
    <lineage>
        <taxon>Bacteria</taxon>
        <taxon>Pseudomonadati</taxon>
        <taxon>Pseudomonadota</taxon>
        <taxon>Alphaproteobacteria</taxon>
        <taxon>Hyphomicrobiales</taxon>
        <taxon>Chelatococcaceae</taxon>
        <taxon>Chelatococcus</taxon>
    </lineage>
</organism>
<evidence type="ECO:0000313" key="1">
    <source>
        <dbReference type="EMBL" id="MBB4017354.1"/>
    </source>
</evidence>
<name>A0A840BWH3_9HYPH</name>
<dbReference type="EMBL" id="JACIEN010000002">
    <property type="protein sequence ID" value="MBB4017354.1"/>
    <property type="molecule type" value="Genomic_DNA"/>
</dbReference>
<accession>A0A840BWH3</accession>
<dbReference type="Proteomes" id="UP000577362">
    <property type="component" value="Unassembled WGS sequence"/>
</dbReference>
<keyword evidence="2" id="KW-1185">Reference proteome</keyword>
<dbReference type="AlphaFoldDB" id="A0A840BWH3"/>
<proteinExistence type="predicted"/>